<dbReference type="RefSeq" id="WP_316430864.1">
    <property type="nucleotide sequence ID" value="NZ_CP053586.1"/>
</dbReference>
<keyword evidence="3 6" id="KW-1133">Transmembrane helix</keyword>
<sequence length="331" mass="34949">MSLLQTYRSQAAARQTRRLLGYLALAVTVHAVGAVGLAIWQSQEWLNSRSTSDAIPIEFVAIEPDPQPAQPPASTKRRAQTNSTAGGNPNPNLSVQAGNSQPKAQSQSNPQPSPQPKAQPKAQSNPQPKPQPVTPPIPPVPPISPTAALSGAPQPAPIRSAPPSVLASPSPQSPSRLSTPSPLPSASPFPSPTATSPTATSLGSPISRDIALEGGSEPFNSNRAAANSGVDATQDVIWGRYLDTLNRTIDQNWQRVAVEATRRTKIQFRVDRQGQLRDLQIVQSSGDTLADQAALEAIRAAAPFAPLPQNAAEEVLIVNFTFTQWLTPASP</sequence>
<organism evidence="7">
    <name type="scientific">Leptolyngbya sp. NK1-12</name>
    <dbReference type="NCBI Taxonomy" id="2547451"/>
    <lineage>
        <taxon>Bacteria</taxon>
        <taxon>Bacillati</taxon>
        <taxon>Cyanobacteriota</taxon>
        <taxon>Cyanophyceae</taxon>
        <taxon>Leptolyngbyales</taxon>
        <taxon>Leptolyngbyaceae</taxon>
        <taxon>Leptolyngbya group</taxon>
        <taxon>Leptolyngbya</taxon>
    </lineage>
</organism>
<dbReference type="Pfam" id="PF13103">
    <property type="entry name" value="TonB_2"/>
    <property type="match status" value="1"/>
</dbReference>
<accession>A0AA96WGW5</accession>
<evidence type="ECO:0000256" key="2">
    <source>
        <dbReference type="ARBA" id="ARBA00022692"/>
    </source>
</evidence>
<dbReference type="EMBL" id="CP053586">
    <property type="protein sequence ID" value="WNZ24864.1"/>
    <property type="molecule type" value="Genomic_DNA"/>
</dbReference>
<evidence type="ECO:0000256" key="5">
    <source>
        <dbReference type="SAM" id="MobiDB-lite"/>
    </source>
</evidence>
<dbReference type="InterPro" id="IPR006260">
    <property type="entry name" value="TonB/TolA_C"/>
</dbReference>
<evidence type="ECO:0000256" key="4">
    <source>
        <dbReference type="ARBA" id="ARBA00023136"/>
    </source>
</evidence>
<feature type="compositionally biased region" description="Low complexity" evidence="5">
    <location>
        <begin position="161"/>
        <end position="180"/>
    </location>
</feature>
<evidence type="ECO:0000256" key="6">
    <source>
        <dbReference type="SAM" id="Phobius"/>
    </source>
</evidence>
<feature type="compositionally biased region" description="Low complexity" evidence="5">
    <location>
        <begin position="192"/>
        <end position="205"/>
    </location>
</feature>
<comment type="subcellular location">
    <subcellularLocation>
        <location evidence="1">Membrane</location>
        <topology evidence="1">Single-pass membrane protein</topology>
    </subcellularLocation>
</comment>
<feature type="region of interest" description="Disordered" evidence="5">
    <location>
        <begin position="64"/>
        <end position="226"/>
    </location>
</feature>
<dbReference type="Gene3D" id="3.30.1150.10">
    <property type="match status" value="1"/>
</dbReference>
<feature type="transmembrane region" description="Helical" evidence="6">
    <location>
        <begin position="20"/>
        <end position="40"/>
    </location>
</feature>
<dbReference type="GO" id="GO:0016020">
    <property type="term" value="C:membrane"/>
    <property type="evidence" value="ECO:0007669"/>
    <property type="project" value="UniProtKB-SubCell"/>
</dbReference>
<keyword evidence="4 6" id="KW-0472">Membrane</keyword>
<feature type="compositionally biased region" description="Pro residues" evidence="5">
    <location>
        <begin position="127"/>
        <end position="144"/>
    </location>
</feature>
<dbReference type="AlphaFoldDB" id="A0AA96WGW5"/>
<feature type="compositionally biased region" description="Pro residues" evidence="5">
    <location>
        <begin position="181"/>
        <end position="191"/>
    </location>
</feature>
<keyword evidence="2 6" id="KW-0812">Transmembrane</keyword>
<name>A0AA96WGW5_9CYAN</name>
<proteinExistence type="predicted"/>
<feature type="compositionally biased region" description="Low complexity" evidence="5">
    <location>
        <begin position="99"/>
        <end position="110"/>
    </location>
</feature>
<reference evidence="7" key="1">
    <citation type="submission" date="2020-05" db="EMBL/GenBank/DDBJ databases">
        <authorList>
            <person name="Zhu T."/>
            <person name="Keshari N."/>
            <person name="Lu X."/>
        </authorList>
    </citation>
    <scope>NUCLEOTIDE SEQUENCE</scope>
    <source>
        <strain evidence="7">NK1-12</strain>
    </source>
</reference>
<dbReference type="NCBIfam" id="TIGR01352">
    <property type="entry name" value="tonB_Cterm"/>
    <property type="match status" value="1"/>
</dbReference>
<feature type="compositionally biased region" description="Polar residues" evidence="5">
    <location>
        <begin position="80"/>
        <end position="98"/>
    </location>
</feature>
<evidence type="ECO:0000313" key="7">
    <source>
        <dbReference type="EMBL" id="WNZ24864.1"/>
    </source>
</evidence>
<evidence type="ECO:0000256" key="1">
    <source>
        <dbReference type="ARBA" id="ARBA00004167"/>
    </source>
</evidence>
<evidence type="ECO:0000256" key="3">
    <source>
        <dbReference type="ARBA" id="ARBA00022989"/>
    </source>
</evidence>
<protein>
    <submittedName>
        <fullName evidence="7">TonB family protein</fullName>
    </submittedName>
</protein>
<gene>
    <name evidence="7" type="ORF">HJG54_19760</name>
</gene>
<dbReference type="SUPFAM" id="SSF74653">
    <property type="entry name" value="TolA/TonB C-terminal domain"/>
    <property type="match status" value="1"/>
</dbReference>